<dbReference type="PANTHER" id="PTHR11851:SF186">
    <property type="entry name" value="INACTIVE METALLOPROTEASE YMFF-RELATED"/>
    <property type="match status" value="1"/>
</dbReference>
<accession>A0ABW0HND4</accession>
<reference evidence="3" key="1">
    <citation type="journal article" date="2019" name="Int. J. Syst. Evol. Microbiol.">
        <title>The Global Catalogue of Microorganisms (GCM) 10K type strain sequencing project: providing services to taxonomists for standard genome sequencing and annotation.</title>
        <authorList>
            <consortium name="The Broad Institute Genomics Platform"/>
            <consortium name="The Broad Institute Genome Sequencing Center for Infectious Disease"/>
            <person name="Wu L."/>
            <person name="Ma J."/>
        </authorList>
    </citation>
    <scope>NUCLEOTIDE SEQUENCE [LARGE SCALE GENOMIC DNA]</scope>
    <source>
        <strain evidence="3">CGMCC 1.18575</strain>
    </source>
</reference>
<feature type="domain" description="Peptidase M16 C-terminal" evidence="1">
    <location>
        <begin position="184"/>
        <end position="357"/>
    </location>
</feature>
<dbReference type="InterPro" id="IPR050361">
    <property type="entry name" value="MPP/UQCRC_Complex"/>
</dbReference>
<dbReference type="Gene3D" id="3.30.830.10">
    <property type="entry name" value="Metalloenzyme, LuxS/M16 peptidase-like"/>
    <property type="match status" value="2"/>
</dbReference>
<dbReference type="Pfam" id="PF05193">
    <property type="entry name" value="Peptidase_M16_C"/>
    <property type="match status" value="1"/>
</dbReference>
<dbReference type="SUPFAM" id="SSF63411">
    <property type="entry name" value="LuxS/MPP-like metallohydrolase"/>
    <property type="match status" value="2"/>
</dbReference>
<name>A0ABW0HND4_9BACL</name>
<dbReference type="InterPro" id="IPR007863">
    <property type="entry name" value="Peptidase_M16_C"/>
</dbReference>
<comment type="caution">
    <text evidence="2">The sequence shown here is derived from an EMBL/GenBank/DDBJ whole genome shotgun (WGS) entry which is preliminary data.</text>
</comment>
<dbReference type="EMBL" id="JBHSMI010000008">
    <property type="protein sequence ID" value="MFC5402000.1"/>
    <property type="molecule type" value="Genomic_DNA"/>
</dbReference>
<dbReference type="PANTHER" id="PTHR11851">
    <property type="entry name" value="METALLOPROTEASE"/>
    <property type="match status" value="1"/>
</dbReference>
<dbReference type="NCBIfam" id="NF047422">
    <property type="entry name" value="YfmF_fam"/>
    <property type="match status" value="1"/>
</dbReference>
<protein>
    <submittedName>
        <fullName evidence="2">EF-P 5-aminopentanol modification-associated protein YfmF</fullName>
    </submittedName>
</protein>
<sequence>MSEQFQRGVWGRMRIHVLPTKRFKTFALSLFAGVPLSEQRVTSVALTPFVLRRGTKSYPETISFRERLDDLYGAGFGFDLYKRGDHQIVQFRLDMINDRFVSSNESLLGEALTFLGEVLTAPALENGQLRSKYVEAEKQTVSKRIDAIINDKIRYAAERCVEEMCKDEPFRLSALGTKAQLQELNAEALTAAYKSWLSEASFDLYVSGDTTLEEVTERVAKTFALPDGKPAGYSASELRTARPEPQRIVERLDVGQGKLNMGLRVGATYGSDQYASLLVYNGLLGGFPHSKLFVNVREKASLAYYAMSRLDGHKGIMTLQSGIETANFERAVGIIREQLDAMKAGDFADDDFKRTQAMITGQLRELQDSAFERIAFDFSNILSGSERTGESFIAEIEAVKPNAVTEAAQGVALDTIYFLRDRKGEG</sequence>
<dbReference type="RefSeq" id="WP_378130020.1">
    <property type="nucleotide sequence ID" value="NZ_JBHSMI010000008.1"/>
</dbReference>
<keyword evidence="3" id="KW-1185">Reference proteome</keyword>
<gene>
    <name evidence="2" type="primary">yfmF</name>
    <name evidence="2" type="ORF">ACFPOF_04555</name>
</gene>
<organism evidence="2 3">
    <name type="scientific">Cohnella soli</name>
    <dbReference type="NCBI Taxonomy" id="425005"/>
    <lineage>
        <taxon>Bacteria</taxon>
        <taxon>Bacillati</taxon>
        <taxon>Bacillota</taxon>
        <taxon>Bacilli</taxon>
        <taxon>Bacillales</taxon>
        <taxon>Paenibacillaceae</taxon>
        <taxon>Cohnella</taxon>
    </lineage>
</organism>
<evidence type="ECO:0000313" key="2">
    <source>
        <dbReference type="EMBL" id="MFC5402000.1"/>
    </source>
</evidence>
<dbReference type="Proteomes" id="UP001596113">
    <property type="component" value="Unassembled WGS sequence"/>
</dbReference>
<evidence type="ECO:0000259" key="1">
    <source>
        <dbReference type="Pfam" id="PF05193"/>
    </source>
</evidence>
<evidence type="ECO:0000313" key="3">
    <source>
        <dbReference type="Proteomes" id="UP001596113"/>
    </source>
</evidence>
<dbReference type="InterPro" id="IPR011249">
    <property type="entry name" value="Metalloenz_LuxS/M16"/>
</dbReference>
<proteinExistence type="predicted"/>